<accession>A0AAV0ZQT1</accession>
<evidence type="ECO:0000259" key="5">
    <source>
        <dbReference type="PROSITE" id="PS51294"/>
    </source>
</evidence>
<dbReference type="PROSITE" id="PS51294">
    <property type="entry name" value="HTH_MYB"/>
    <property type="match status" value="1"/>
</dbReference>
<proteinExistence type="predicted"/>
<dbReference type="PANTHER" id="PTHR45614">
    <property type="entry name" value="MYB PROTEIN-RELATED"/>
    <property type="match status" value="1"/>
</dbReference>
<dbReference type="EMBL" id="OX451737">
    <property type="protein sequence ID" value="CAI8600096.1"/>
    <property type="molecule type" value="Genomic_DNA"/>
</dbReference>
<evidence type="ECO:0000256" key="2">
    <source>
        <dbReference type="ARBA" id="ARBA00023242"/>
    </source>
</evidence>
<feature type="domain" description="HTH myb-type" evidence="5">
    <location>
        <begin position="12"/>
        <end position="82"/>
    </location>
</feature>
<dbReference type="Gene3D" id="1.10.10.60">
    <property type="entry name" value="Homeodomain-like"/>
    <property type="match status" value="2"/>
</dbReference>
<evidence type="ECO:0000313" key="6">
    <source>
        <dbReference type="EMBL" id="CAI8600096.1"/>
    </source>
</evidence>
<dbReference type="InterPro" id="IPR001005">
    <property type="entry name" value="SANT/Myb"/>
</dbReference>
<gene>
    <name evidence="6" type="ORF">VFH_II206280</name>
</gene>
<keyword evidence="3" id="KW-1133">Transmembrane helix</keyword>
<dbReference type="CDD" id="cd00167">
    <property type="entry name" value="SANT"/>
    <property type="match status" value="1"/>
</dbReference>
<keyword evidence="2" id="KW-0539">Nucleus</keyword>
<dbReference type="SUPFAM" id="SSF46689">
    <property type="entry name" value="Homeodomain-like"/>
    <property type="match status" value="1"/>
</dbReference>
<dbReference type="Proteomes" id="UP001157006">
    <property type="component" value="Chromosome 2"/>
</dbReference>
<evidence type="ECO:0000313" key="7">
    <source>
        <dbReference type="Proteomes" id="UP001157006"/>
    </source>
</evidence>
<dbReference type="InterPro" id="IPR017930">
    <property type="entry name" value="Myb_dom"/>
</dbReference>
<keyword evidence="7" id="KW-1185">Reference proteome</keyword>
<reference evidence="6 7" key="1">
    <citation type="submission" date="2023-01" db="EMBL/GenBank/DDBJ databases">
        <authorList>
            <person name="Kreplak J."/>
        </authorList>
    </citation>
    <scope>NUCLEOTIDE SEQUENCE [LARGE SCALE GENOMIC DNA]</scope>
</reference>
<dbReference type="InterPro" id="IPR050560">
    <property type="entry name" value="MYB_TF"/>
</dbReference>
<protein>
    <submittedName>
        <fullName evidence="6">Uncharacterized protein</fullName>
    </submittedName>
</protein>
<dbReference type="SMART" id="SM00717">
    <property type="entry name" value="SANT"/>
    <property type="match status" value="1"/>
</dbReference>
<sequence length="253" mass="30021">MLQKDRRQKMLNPELVKGPWSKEEDEVMIELMNIIGPKKWSTIAQHLPGRIRKQWTELTKFLLGRADNAIKNHWNSSVKEKLDSYLASCLHTQHNRDKKNHTNTLSSPFSLLPSYCFIADGRWNRTEYLTNVQLCRFMDNIVATGFLLFCGLHFDYFYRFIAAGFGQQRYGHYNMLYTGFWTDLFGLVCRVVSGLGQHHGGAEFIAVFRLNCLDYLFVLLLQVMWRQQQVFLRFEEAVYMMLVWHMMQDFWHK</sequence>
<dbReference type="GO" id="GO:0000978">
    <property type="term" value="F:RNA polymerase II cis-regulatory region sequence-specific DNA binding"/>
    <property type="evidence" value="ECO:0007669"/>
    <property type="project" value="TreeGrafter"/>
</dbReference>
<evidence type="ECO:0000259" key="4">
    <source>
        <dbReference type="PROSITE" id="PS50090"/>
    </source>
</evidence>
<comment type="subcellular location">
    <subcellularLocation>
        <location evidence="1">Nucleus</location>
    </subcellularLocation>
</comment>
<dbReference type="InterPro" id="IPR009057">
    <property type="entry name" value="Homeodomain-like_sf"/>
</dbReference>
<evidence type="ECO:0000256" key="3">
    <source>
        <dbReference type="SAM" id="Phobius"/>
    </source>
</evidence>
<evidence type="ECO:0000256" key="1">
    <source>
        <dbReference type="ARBA" id="ARBA00004123"/>
    </source>
</evidence>
<dbReference type="AlphaFoldDB" id="A0AAV0ZQT1"/>
<keyword evidence="3" id="KW-0812">Transmembrane</keyword>
<dbReference type="Pfam" id="PF00249">
    <property type="entry name" value="Myb_DNA-binding"/>
    <property type="match status" value="1"/>
</dbReference>
<dbReference type="PANTHER" id="PTHR45614:SF253">
    <property type="entry name" value="CHROMOSOME UNDETERMINED SCAFFOLD_38, WHOLE GENOME SHOTGUN SEQUENCE"/>
    <property type="match status" value="1"/>
</dbReference>
<feature type="transmembrane region" description="Helical" evidence="3">
    <location>
        <begin position="141"/>
        <end position="161"/>
    </location>
</feature>
<feature type="domain" description="Myb-like" evidence="4">
    <location>
        <begin position="12"/>
        <end position="78"/>
    </location>
</feature>
<dbReference type="GO" id="GO:0000981">
    <property type="term" value="F:DNA-binding transcription factor activity, RNA polymerase II-specific"/>
    <property type="evidence" value="ECO:0007669"/>
    <property type="project" value="TreeGrafter"/>
</dbReference>
<feature type="transmembrane region" description="Helical" evidence="3">
    <location>
        <begin position="204"/>
        <end position="224"/>
    </location>
</feature>
<keyword evidence="3" id="KW-0472">Membrane</keyword>
<name>A0AAV0ZQT1_VICFA</name>
<dbReference type="GO" id="GO:0005634">
    <property type="term" value="C:nucleus"/>
    <property type="evidence" value="ECO:0007669"/>
    <property type="project" value="UniProtKB-SubCell"/>
</dbReference>
<dbReference type="PROSITE" id="PS50090">
    <property type="entry name" value="MYB_LIKE"/>
    <property type="match status" value="1"/>
</dbReference>
<organism evidence="6 7">
    <name type="scientific">Vicia faba</name>
    <name type="common">Broad bean</name>
    <name type="synonym">Faba vulgaris</name>
    <dbReference type="NCBI Taxonomy" id="3906"/>
    <lineage>
        <taxon>Eukaryota</taxon>
        <taxon>Viridiplantae</taxon>
        <taxon>Streptophyta</taxon>
        <taxon>Embryophyta</taxon>
        <taxon>Tracheophyta</taxon>
        <taxon>Spermatophyta</taxon>
        <taxon>Magnoliopsida</taxon>
        <taxon>eudicotyledons</taxon>
        <taxon>Gunneridae</taxon>
        <taxon>Pentapetalae</taxon>
        <taxon>rosids</taxon>
        <taxon>fabids</taxon>
        <taxon>Fabales</taxon>
        <taxon>Fabaceae</taxon>
        <taxon>Papilionoideae</taxon>
        <taxon>50 kb inversion clade</taxon>
        <taxon>NPAAA clade</taxon>
        <taxon>Hologalegina</taxon>
        <taxon>IRL clade</taxon>
        <taxon>Fabeae</taxon>
        <taxon>Vicia</taxon>
    </lineage>
</organism>